<proteinExistence type="inferred from homology"/>
<evidence type="ECO:0000256" key="8">
    <source>
        <dbReference type="ARBA" id="ARBA00022737"/>
    </source>
</evidence>
<dbReference type="GO" id="GO:0010859">
    <property type="term" value="F:calcium-dependent cysteine-type endopeptidase inhibitor activity"/>
    <property type="evidence" value="ECO:0007669"/>
    <property type="project" value="TreeGrafter"/>
</dbReference>
<evidence type="ECO:0000256" key="12">
    <source>
        <dbReference type="SAM" id="MobiDB-lite"/>
    </source>
</evidence>
<evidence type="ECO:0000256" key="5">
    <source>
        <dbReference type="ARBA" id="ARBA00022553"/>
    </source>
</evidence>
<protein>
    <recommendedName>
        <fullName evidence="3">Calpastatin</fullName>
    </recommendedName>
    <alternativeName>
        <fullName evidence="11">Calpain inhibitor</fullName>
    </alternativeName>
</protein>
<keyword evidence="8" id="KW-0677">Repeat</keyword>
<feature type="compositionally biased region" description="Low complexity" evidence="12">
    <location>
        <begin position="196"/>
        <end position="211"/>
    </location>
</feature>
<dbReference type="EMBL" id="WKFB01000207">
    <property type="protein sequence ID" value="KAF6731856.1"/>
    <property type="molecule type" value="Genomic_DNA"/>
</dbReference>
<evidence type="ECO:0000256" key="10">
    <source>
        <dbReference type="ARBA" id="ARBA00022990"/>
    </source>
</evidence>
<feature type="region of interest" description="Disordered" evidence="12">
    <location>
        <begin position="1"/>
        <end position="184"/>
    </location>
</feature>
<evidence type="ECO:0000256" key="7">
    <source>
        <dbReference type="ARBA" id="ARBA00022704"/>
    </source>
</evidence>
<sequence length="726" mass="75462">MDSLLQKAVTPANVPPVAVSPSPPADKKPKLEKVSDDFSLEAAKAAPPAAVSQAPLPDKKTKVEKVSDKNGPPPASSTKSVPPIAVCPAPPADKKAKMEKSNAGGSTSLDALSALGDMLPKDEPKPEPPKVRPEDVVSEKVKAEKGVRVGEREDSLPPDYRFKKEDVKNLPAPEPESPMATGDALDILSGDFMTSSAAPVVSSSAAPVQKAPAPPAGKKDKTKAPCGDLSLEEGLSASTAKGDSLTLDALGALGDTLPTADKPKPEAPKLKPKQVVKEDIKSETGVYVGGKNCPLPPGYTFNEEDVKDLPAPEPEPSMDPADALDFLSGDFTSSSAAASVQAPAAPKDLPAQKKEGDSSAVDLLSADFVAPSKTSAVQASAPAPKKQKPEGDSLTLDALGALGDTLPTADKPKPEAPKLKPEQVVKEDIKSETGVYVGGKNCPLPPGYTFNKEDVKDLPAPEPEPSMDPADALDFLSGDFTSPSAAASVQAPAAPKDLPAQKKEGDSSAVDLLSADFVAPSKTSAVQASAPAPKKQKPEKTVCPMEQHLTLDVLPALPQETKPKEEKGAGDSLTPDALSALSDTLPTAEDVKPEAPKLKPEEIVKEDEVKEEKGVRVGERDDALPPEHRHKKEELKGQPAPKKEPPVPPSSATPKLEPPELHSEPLKPMAGDTLDSLAGTLLPEALQAKTKTEQPKTQAEAEASAADLLSAQLSSDVVATKKEGKS</sequence>
<accession>A0A834FEL8</accession>
<keyword evidence="4" id="KW-1017">Isopeptide bond</keyword>
<evidence type="ECO:0000256" key="9">
    <source>
        <dbReference type="ARBA" id="ARBA00022843"/>
    </source>
</evidence>
<dbReference type="InterPro" id="IPR026998">
    <property type="entry name" value="Calpastatin"/>
</dbReference>
<keyword evidence="9" id="KW-0832">Ubl conjugation</keyword>
<comment type="caution">
    <text evidence="13">The sequence shown here is derived from an EMBL/GenBank/DDBJ whole genome shotgun (WGS) entry which is preliminary data.</text>
</comment>
<comment type="similarity">
    <text evidence="2">Belongs to the protease inhibitor I27 (calpastatin) family.</text>
</comment>
<feature type="compositionally biased region" description="Low complexity" evidence="12">
    <location>
        <begin position="333"/>
        <end position="345"/>
    </location>
</feature>
<evidence type="ECO:0000256" key="1">
    <source>
        <dbReference type="ARBA" id="ARBA00002637"/>
    </source>
</evidence>
<gene>
    <name evidence="13" type="ORF">FQA47_020803</name>
</gene>
<evidence type="ECO:0000256" key="11">
    <source>
        <dbReference type="ARBA" id="ARBA00033013"/>
    </source>
</evidence>
<feature type="compositionally biased region" description="Basic and acidic residues" evidence="12">
    <location>
        <begin position="410"/>
        <end position="431"/>
    </location>
</feature>
<keyword evidence="10" id="KW-0007">Acetylation</keyword>
<dbReference type="PANTHER" id="PTHR10077:SF0">
    <property type="entry name" value="CALPASTATIN"/>
    <property type="match status" value="1"/>
</dbReference>
<dbReference type="InterPro" id="IPR001259">
    <property type="entry name" value="Prot_inh_calpain"/>
</dbReference>
<keyword evidence="5" id="KW-0597">Phosphoprotein</keyword>
<evidence type="ECO:0000256" key="3">
    <source>
        <dbReference type="ARBA" id="ARBA00017619"/>
    </source>
</evidence>
<dbReference type="GO" id="GO:0005737">
    <property type="term" value="C:cytoplasm"/>
    <property type="evidence" value="ECO:0007669"/>
    <property type="project" value="TreeGrafter"/>
</dbReference>
<feature type="region of interest" description="Disordered" evidence="12">
    <location>
        <begin position="522"/>
        <end position="705"/>
    </location>
</feature>
<comment type="function">
    <text evidence="1">Specific inhibition of calpain (calcium-dependent cysteine protease). Plays a key role in postmortem tenderization of meat and have been proposed to be involved in muscle protein degradation in living tissue.</text>
</comment>
<feature type="compositionally biased region" description="Low complexity" evidence="12">
    <location>
        <begin position="42"/>
        <end position="56"/>
    </location>
</feature>
<feature type="region of interest" description="Disordered" evidence="12">
    <location>
        <begin position="253"/>
        <end position="508"/>
    </location>
</feature>
<dbReference type="PANTHER" id="PTHR10077">
    <property type="entry name" value="CALPASTATIN"/>
    <property type="match status" value="1"/>
</dbReference>
<dbReference type="Proteomes" id="UP000646548">
    <property type="component" value="Unassembled WGS sequence"/>
</dbReference>
<organism evidence="13 14">
    <name type="scientific">Oryzias melastigma</name>
    <name type="common">Marine medaka</name>
    <dbReference type="NCBI Taxonomy" id="30732"/>
    <lineage>
        <taxon>Eukaryota</taxon>
        <taxon>Metazoa</taxon>
        <taxon>Chordata</taxon>
        <taxon>Craniata</taxon>
        <taxon>Vertebrata</taxon>
        <taxon>Euteleostomi</taxon>
        <taxon>Actinopterygii</taxon>
        <taxon>Neopterygii</taxon>
        <taxon>Teleostei</taxon>
        <taxon>Neoteleostei</taxon>
        <taxon>Acanthomorphata</taxon>
        <taxon>Ovalentaria</taxon>
        <taxon>Atherinomorphae</taxon>
        <taxon>Beloniformes</taxon>
        <taxon>Adrianichthyidae</taxon>
        <taxon>Oryziinae</taxon>
        <taxon>Oryzias</taxon>
    </lineage>
</organism>
<feature type="compositionally biased region" description="Basic and acidic residues" evidence="12">
    <location>
        <begin position="57"/>
        <end position="68"/>
    </location>
</feature>
<feature type="compositionally biased region" description="Low complexity" evidence="12">
    <location>
        <begin position="482"/>
        <end position="495"/>
    </location>
</feature>
<feature type="region of interest" description="Disordered" evidence="12">
    <location>
        <begin position="196"/>
        <end position="230"/>
    </location>
</feature>
<feature type="compositionally biased region" description="Basic and acidic residues" evidence="12">
    <location>
        <begin position="25"/>
        <end position="36"/>
    </location>
</feature>
<evidence type="ECO:0000313" key="13">
    <source>
        <dbReference type="EMBL" id="KAF6731856.1"/>
    </source>
</evidence>
<name>A0A834FEL8_ORYME</name>
<evidence type="ECO:0000256" key="4">
    <source>
        <dbReference type="ARBA" id="ARBA00022499"/>
    </source>
</evidence>
<evidence type="ECO:0000256" key="6">
    <source>
        <dbReference type="ARBA" id="ARBA00022690"/>
    </source>
</evidence>
<reference evidence="13" key="1">
    <citation type="journal article" name="BMC Genomics">
        <title>Long-read sequencing and de novo genome assembly of marine medaka (Oryzias melastigma).</title>
        <authorList>
            <person name="Liang P."/>
            <person name="Saqib H.S.A."/>
            <person name="Ni X."/>
            <person name="Shen Y."/>
        </authorList>
    </citation>
    <scope>NUCLEOTIDE SEQUENCE</scope>
    <source>
        <strain evidence="13">Bigg-433</strain>
    </source>
</reference>
<feature type="compositionally biased region" description="Basic and acidic residues" evidence="12">
    <location>
        <begin position="589"/>
        <end position="645"/>
    </location>
</feature>
<evidence type="ECO:0000313" key="14">
    <source>
        <dbReference type="Proteomes" id="UP000646548"/>
    </source>
</evidence>
<evidence type="ECO:0000256" key="2">
    <source>
        <dbReference type="ARBA" id="ARBA00009487"/>
    </source>
</evidence>
<feature type="compositionally biased region" description="Basic and acidic residues" evidence="12">
    <location>
        <begin position="261"/>
        <end position="282"/>
    </location>
</feature>
<feature type="compositionally biased region" description="Low complexity" evidence="12">
    <location>
        <begin position="8"/>
        <end position="20"/>
    </location>
</feature>
<dbReference type="Pfam" id="PF00748">
    <property type="entry name" value="Calpain_inhib"/>
    <property type="match status" value="4"/>
</dbReference>
<keyword evidence="6" id="KW-0646">Protease inhibitor</keyword>
<keyword evidence="7" id="KW-0789">Thiol protease inhibitor</keyword>
<dbReference type="AlphaFoldDB" id="A0A834FEL8"/>
<feature type="compositionally biased region" description="Basic and acidic residues" evidence="12">
    <location>
        <begin position="119"/>
        <end position="168"/>
    </location>
</feature>